<dbReference type="InterPro" id="IPR006058">
    <property type="entry name" value="2Fe2S_fd_BS"/>
</dbReference>
<dbReference type="EMBL" id="JACEZU010000012">
    <property type="protein sequence ID" value="MBA5689669.1"/>
    <property type="molecule type" value="Genomic_DNA"/>
</dbReference>
<dbReference type="InterPro" id="IPR001433">
    <property type="entry name" value="OxRdtase_FAD/NAD-bd"/>
</dbReference>
<evidence type="ECO:0000259" key="3">
    <source>
        <dbReference type="PROSITE" id="PS51085"/>
    </source>
</evidence>
<dbReference type="InterPro" id="IPR050415">
    <property type="entry name" value="MRET"/>
</dbReference>
<proteinExistence type="predicted"/>
<keyword evidence="2" id="KW-0408">Iron</keyword>
<organism evidence="5 6">
    <name type="scientific">Rugamonas apoptosis</name>
    <dbReference type="NCBI Taxonomy" id="2758570"/>
    <lineage>
        <taxon>Bacteria</taxon>
        <taxon>Pseudomonadati</taxon>
        <taxon>Pseudomonadota</taxon>
        <taxon>Betaproteobacteria</taxon>
        <taxon>Burkholderiales</taxon>
        <taxon>Oxalobacteraceae</taxon>
        <taxon>Telluria group</taxon>
        <taxon>Rugamonas</taxon>
    </lineage>
</organism>
<feature type="domain" description="FAD-binding FR-type" evidence="4">
    <location>
        <begin position="106"/>
        <end position="207"/>
    </location>
</feature>
<dbReference type="PANTHER" id="PTHR47354:SF5">
    <property type="entry name" value="PROTEIN RFBI"/>
    <property type="match status" value="1"/>
</dbReference>
<dbReference type="InterPro" id="IPR017938">
    <property type="entry name" value="Riboflavin_synthase-like_b-brl"/>
</dbReference>
<dbReference type="InterPro" id="IPR039261">
    <property type="entry name" value="FNR_nucleotide-bd"/>
</dbReference>
<keyword evidence="5" id="KW-0223">Dioxygenase</keyword>
<feature type="domain" description="2Fe-2S ferredoxin-type" evidence="3">
    <location>
        <begin position="6"/>
        <end position="101"/>
    </location>
</feature>
<dbReference type="PANTHER" id="PTHR47354">
    <property type="entry name" value="NADH OXIDOREDUCTASE HCR"/>
    <property type="match status" value="1"/>
</dbReference>
<dbReference type="AlphaFoldDB" id="A0A7W2FDM9"/>
<dbReference type="InterPro" id="IPR012675">
    <property type="entry name" value="Beta-grasp_dom_sf"/>
</dbReference>
<dbReference type="InterPro" id="IPR047683">
    <property type="entry name" value="BenC-like_FAD_NAD-bd"/>
</dbReference>
<evidence type="ECO:0000313" key="5">
    <source>
        <dbReference type="EMBL" id="MBA5689669.1"/>
    </source>
</evidence>
<evidence type="ECO:0000256" key="2">
    <source>
        <dbReference type="ARBA" id="ARBA00022714"/>
    </source>
</evidence>
<keyword evidence="2" id="KW-0411">Iron-sulfur</keyword>
<dbReference type="PRINTS" id="PR00410">
    <property type="entry name" value="PHEHYDRXLASE"/>
</dbReference>
<dbReference type="GO" id="GO:0051213">
    <property type="term" value="F:dioxygenase activity"/>
    <property type="evidence" value="ECO:0007669"/>
    <property type="project" value="UniProtKB-KW"/>
</dbReference>
<dbReference type="PROSITE" id="PS00197">
    <property type="entry name" value="2FE2S_FER_1"/>
    <property type="match status" value="1"/>
</dbReference>
<comment type="cofactor">
    <cofactor evidence="1">
        <name>FAD</name>
        <dbReference type="ChEBI" id="CHEBI:57692"/>
    </cofactor>
</comment>
<dbReference type="PROSITE" id="PS51384">
    <property type="entry name" value="FAD_FR"/>
    <property type="match status" value="1"/>
</dbReference>
<keyword evidence="2" id="KW-0479">Metal-binding</keyword>
<comment type="caution">
    <text evidence="5">The sequence shown here is derived from an EMBL/GenBank/DDBJ whole genome shotgun (WGS) entry which is preliminary data.</text>
</comment>
<dbReference type="PROSITE" id="PS51085">
    <property type="entry name" value="2FE2S_FER_2"/>
    <property type="match status" value="1"/>
</dbReference>
<dbReference type="SUPFAM" id="SSF52343">
    <property type="entry name" value="Ferredoxin reductase-like, C-terminal NADP-linked domain"/>
    <property type="match status" value="1"/>
</dbReference>
<dbReference type="InterPro" id="IPR017927">
    <property type="entry name" value="FAD-bd_FR_type"/>
</dbReference>
<dbReference type="Gene3D" id="3.40.50.80">
    <property type="entry name" value="Nucleotide-binding domain of ferredoxin-NADP reductase (FNR) module"/>
    <property type="match status" value="1"/>
</dbReference>
<dbReference type="Pfam" id="PF00970">
    <property type="entry name" value="FAD_binding_6"/>
    <property type="match status" value="1"/>
</dbReference>
<reference evidence="5 6" key="1">
    <citation type="submission" date="2020-07" db="EMBL/GenBank/DDBJ databases">
        <title>Novel species isolated from subtropical streams in China.</title>
        <authorList>
            <person name="Lu H."/>
        </authorList>
    </citation>
    <scope>NUCLEOTIDE SEQUENCE [LARGE SCALE GENOMIC DNA]</scope>
    <source>
        <strain evidence="5 6">LX47W</strain>
    </source>
</reference>
<dbReference type="CDD" id="cd00207">
    <property type="entry name" value="fer2"/>
    <property type="match status" value="1"/>
</dbReference>
<keyword evidence="2" id="KW-0001">2Fe-2S</keyword>
<protein>
    <submittedName>
        <fullName evidence="5">Ring-hydroxylating dioxygenase ferredoxin reductase family protein</fullName>
    </submittedName>
</protein>
<dbReference type="Pfam" id="PF00111">
    <property type="entry name" value="Fer2"/>
    <property type="match status" value="1"/>
</dbReference>
<accession>A0A7W2FDM9</accession>
<dbReference type="InterPro" id="IPR008333">
    <property type="entry name" value="Cbr1-like_FAD-bd_dom"/>
</dbReference>
<dbReference type="GO" id="GO:0051537">
    <property type="term" value="F:2 iron, 2 sulfur cluster binding"/>
    <property type="evidence" value="ECO:0007669"/>
    <property type="project" value="UniProtKB-KW"/>
</dbReference>
<evidence type="ECO:0000259" key="4">
    <source>
        <dbReference type="PROSITE" id="PS51384"/>
    </source>
</evidence>
<evidence type="ECO:0000313" key="6">
    <source>
        <dbReference type="Proteomes" id="UP000573499"/>
    </source>
</evidence>
<dbReference type="InterPro" id="IPR001041">
    <property type="entry name" value="2Fe-2S_ferredoxin-type"/>
</dbReference>
<dbReference type="Proteomes" id="UP000573499">
    <property type="component" value="Unassembled WGS sequence"/>
</dbReference>
<name>A0A7W2FDM9_9BURK</name>
<sequence length="341" mass="36593">MRNTMRNVTLNYADGVSRSFEVASGELILDAAIAAEMPVLYQCQSGSCSTCTAKLSSGDAQTRAGASSTLLASEVAAGTRLLCVCEANSDCSFDVAYTSEAGANVAHEVHAFIDTVEKIASNAVRLTVELAEGEWMEFRPGQFMQIEVPGLGVLRSYSPSSVGTDVPKMTFLIRILPDGAMSNFLSQVAGPDQVLKLTGPYGSFFLREEKKRAPHIFVAGGTGLAPILSMIDTLRQTGGRKPPMLLSFGCATPDALFCLEDLELRKQWLPTLETRICVDRDPLDGMHHGNPVSALREGDVTPDTVAYLCGPQVMIDAATRRLIELGADPANIHSEQFTPSN</sequence>
<dbReference type="Gene3D" id="2.40.30.10">
    <property type="entry name" value="Translation factors"/>
    <property type="match status" value="1"/>
</dbReference>
<dbReference type="Gene3D" id="3.10.20.30">
    <property type="match status" value="1"/>
</dbReference>
<keyword evidence="5" id="KW-0560">Oxidoreductase</keyword>
<evidence type="ECO:0000256" key="1">
    <source>
        <dbReference type="ARBA" id="ARBA00001974"/>
    </source>
</evidence>
<keyword evidence="6" id="KW-1185">Reference proteome</keyword>
<dbReference type="CDD" id="cd06209">
    <property type="entry name" value="BenDO_FAD_NAD"/>
    <property type="match status" value="1"/>
</dbReference>
<dbReference type="SUPFAM" id="SSF63380">
    <property type="entry name" value="Riboflavin synthase domain-like"/>
    <property type="match status" value="1"/>
</dbReference>
<dbReference type="SUPFAM" id="SSF54292">
    <property type="entry name" value="2Fe-2S ferredoxin-like"/>
    <property type="match status" value="1"/>
</dbReference>
<dbReference type="InterPro" id="IPR036010">
    <property type="entry name" value="2Fe-2S_ferredoxin-like_sf"/>
</dbReference>
<gene>
    <name evidence="5" type="ORF">H3H39_21730</name>
</gene>
<dbReference type="Pfam" id="PF00175">
    <property type="entry name" value="NAD_binding_1"/>
    <property type="match status" value="1"/>
</dbReference>